<dbReference type="AlphaFoldDB" id="A0A1I5K068"/>
<dbReference type="Proteomes" id="UP000182692">
    <property type="component" value="Unassembled WGS sequence"/>
</dbReference>
<dbReference type="OrthoDB" id="9779968at2"/>
<dbReference type="PANTHER" id="PTHR43737">
    <property type="entry name" value="BLL7424 PROTEIN"/>
    <property type="match status" value="1"/>
</dbReference>
<dbReference type="InterPro" id="IPR019546">
    <property type="entry name" value="TAT_signal_bac_arc"/>
</dbReference>
<dbReference type="RefSeq" id="WP_017015854.1">
    <property type="nucleotide sequence ID" value="NZ_FOWR01000002.1"/>
</dbReference>
<name>A0A1I5K068_9GAMM</name>
<accession>A0A1I5K068</accession>
<dbReference type="Pfam" id="PF10518">
    <property type="entry name" value="TAT_signal"/>
    <property type="match status" value="1"/>
</dbReference>
<dbReference type="PROSITE" id="PS51318">
    <property type="entry name" value="TAT"/>
    <property type="match status" value="1"/>
</dbReference>
<dbReference type="EMBL" id="FOWR01000002">
    <property type="protein sequence ID" value="SFO78380.1"/>
    <property type="molecule type" value="Genomic_DNA"/>
</dbReference>
<evidence type="ECO:0000313" key="3">
    <source>
        <dbReference type="Proteomes" id="UP000182692"/>
    </source>
</evidence>
<keyword evidence="1" id="KW-0732">Signal</keyword>
<organism evidence="2 3">
    <name type="scientific">Enterovibrio norvegicus DSM 15893</name>
    <dbReference type="NCBI Taxonomy" id="1121869"/>
    <lineage>
        <taxon>Bacteria</taxon>
        <taxon>Pseudomonadati</taxon>
        <taxon>Pseudomonadota</taxon>
        <taxon>Gammaproteobacteria</taxon>
        <taxon>Vibrionales</taxon>
        <taxon>Vibrionaceae</taxon>
        <taxon>Enterovibrio</taxon>
    </lineage>
</organism>
<dbReference type="NCBIfam" id="TIGR01409">
    <property type="entry name" value="TAT_signal_seq"/>
    <property type="match status" value="1"/>
</dbReference>
<dbReference type="InterPro" id="IPR006311">
    <property type="entry name" value="TAT_signal"/>
</dbReference>
<dbReference type="STRING" id="1121869.SAMN03084138_00448"/>
<evidence type="ECO:0000256" key="1">
    <source>
        <dbReference type="ARBA" id="ARBA00022729"/>
    </source>
</evidence>
<dbReference type="InterPro" id="IPR010869">
    <property type="entry name" value="DUF1501"/>
</dbReference>
<protein>
    <submittedName>
        <fullName evidence="2">Tat (Twin-arginine translocation) pathway signal sequence</fullName>
    </submittedName>
</protein>
<dbReference type="Pfam" id="PF07394">
    <property type="entry name" value="DUF1501"/>
    <property type="match status" value="1"/>
</dbReference>
<proteinExistence type="predicted"/>
<sequence>MKLTRRDFIKSAGIAGAAAAAPMSFSLQARGVEDYKALICIFMNGGNDFFHQVLPLDSENFNKFNASRQGIAVPRSHVMPLNIKDKNGVQFGLNKSMRALMPLFEKNQANVVMNVGPLLAPTSKEDLESGRAELPPYLFAHNKQQEVWQHSWMGEAYSQHGWLGMSMDVMARSMADMPNCFYTGPNSILDSYSTDSMFVNKNGFQELQALSSAVIRSSYESMANQHYDSPLVAGYANVVQQAVSAQKQMEPIVEGIPMDDRIPTSNLGTQLRGIKQMIDAAQLLGHNRQVFYVSIGGFDTHDNQVRRQDDLMKEFSEAVAGLYAALEEDGLSENVLTCSLSEFGRTMHDNARKGTDHGWGGGQFMFGGPTHGGECCGEYPDFTRGGKDDNGEGRIIPKIAHEQYAAYIVKWLGLGNGALNTVFPTLPKFGGPIEMGLVSR</sequence>
<dbReference type="GeneID" id="35872930"/>
<dbReference type="PANTHER" id="PTHR43737:SF1">
    <property type="entry name" value="DUF1501 DOMAIN-CONTAINING PROTEIN"/>
    <property type="match status" value="1"/>
</dbReference>
<reference evidence="2 3" key="1">
    <citation type="submission" date="2016-10" db="EMBL/GenBank/DDBJ databases">
        <authorList>
            <person name="de Groot N.N."/>
        </authorList>
    </citation>
    <scope>NUCLEOTIDE SEQUENCE [LARGE SCALE GENOMIC DNA]</scope>
    <source>
        <strain evidence="2 3">DSM 15893</strain>
    </source>
</reference>
<evidence type="ECO:0000313" key="2">
    <source>
        <dbReference type="EMBL" id="SFO78380.1"/>
    </source>
</evidence>
<gene>
    <name evidence="2" type="ORF">SAMN03084138_00448</name>
</gene>